<dbReference type="PROSITE" id="PS50914">
    <property type="entry name" value="BON"/>
    <property type="match status" value="2"/>
</dbReference>
<dbReference type="InterPro" id="IPR014004">
    <property type="entry name" value="Transpt-assoc_nodulatn_dom_bac"/>
</dbReference>
<name>A0A0F6RCR9_9GAMM</name>
<organism evidence="3 4">
    <name type="scientific">Kangiella geojedonensis</name>
    <dbReference type="NCBI Taxonomy" id="914150"/>
    <lineage>
        <taxon>Bacteria</taxon>
        <taxon>Pseudomonadati</taxon>
        <taxon>Pseudomonadota</taxon>
        <taxon>Gammaproteobacteria</taxon>
        <taxon>Kangiellales</taxon>
        <taxon>Kangiellaceae</taxon>
        <taxon>Kangiella</taxon>
    </lineage>
</organism>
<accession>A0A0F6RCR9</accession>
<dbReference type="HOGENOM" id="CLU_083606_3_1_6"/>
<proteinExistence type="predicted"/>
<dbReference type="EMBL" id="CP010975">
    <property type="protein sequence ID" value="AKE52658.1"/>
    <property type="molecule type" value="Genomic_DNA"/>
</dbReference>
<dbReference type="Gene3D" id="3.40.1520.20">
    <property type="match status" value="1"/>
</dbReference>
<keyword evidence="1" id="KW-0732">Signal</keyword>
<keyword evidence="4" id="KW-1185">Reference proteome</keyword>
<dbReference type="PANTHER" id="PTHR34606:SF4">
    <property type="entry name" value="OUTER MEMBRANE LIPOPROTEIN DOLP"/>
    <property type="match status" value="1"/>
</dbReference>
<feature type="domain" description="BON" evidence="2">
    <location>
        <begin position="31"/>
        <end position="100"/>
    </location>
</feature>
<dbReference type="SMART" id="SM00749">
    <property type="entry name" value="BON"/>
    <property type="match status" value="1"/>
</dbReference>
<dbReference type="KEGG" id="kge:TQ33_1717"/>
<protein>
    <submittedName>
        <fullName evidence="3">Transport-associated protein</fullName>
    </submittedName>
</protein>
<sequence length="175" mass="19353">MILTRILRILSLITVTIFILPACTTFGTMAEDNSIESRVYTITDAIEAKNKPSFIGVDSHNLYVLIYGQVPSEQVKAQVSSEVKGIPEIRKIFNELRIADPEKVSTMSDTWITTKVKSSLAAEKGLDSKRINVTTEAGEVFLMGLVTREEGDKAALVARNISGVKKVVKIFEYIN</sequence>
<evidence type="ECO:0000256" key="1">
    <source>
        <dbReference type="ARBA" id="ARBA00022729"/>
    </source>
</evidence>
<dbReference type="InterPro" id="IPR051686">
    <property type="entry name" value="Lipoprotein_DolP"/>
</dbReference>
<dbReference type="Pfam" id="PF04972">
    <property type="entry name" value="BON"/>
    <property type="match status" value="2"/>
</dbReference>
<dbReference type="OrthoDB" id="9783990at2"/>
<dbReference type="Proteomes" id="UP000034071">
    <property type="component" value="Chromosome"/>
</dbReference>
<feature type="domain" description="BON" evidence="2">
    <location>
        <begin position="108"/>
        <end position="175"/>
    </location>
</feature>
<dbReference type="STRING" id="914150.TQ33_1717"/>
<evidence type="ECO:0000313" key="4">
    <source>
        <dbReference type="Proteomes" id="UP000034071"/>
    </source>
</evidence>
<dbReference type="PANTHER" id="PTHR34606">
    <property type="entry name" value="BON DOMAIN-CONTAINING PROTEIN"/>
    <property type="match status" value="1"/>
</dbReference>
<reference evidence="3 4" key="1">
    <citation type="submission" date="2015-02" db="EMBL/GenBank/DDBJ databases">
        <title>Complete genome sequence of Kangiella geojedonensis strain YCS-5T.</title>
        <authorList>
            <person name="Kim K.M."/>
        </authorList>
    </citation>
    <scope>NUCLEOTIDE SEQUENCE [LARGE SCALE GENOMIC DNA]</scope>
    <source>
        <strain evidence="3 4">YCS-5</strain>
    </source>
</reference>
<evidence type="ECO:0000259" key="2">
    <source>
        <dbReference type="PROSITE" id="PS50914"/>
    </source>
</evidence>
<dbReference type="InterPro" id="IPR007055">
    <property type="entry name" value="BON_dom"/>
</dbReference>
<evidence type="ECO:0000313" key="3">
    <source>
        <dbReference type="EMBL" id="AKE52658.1"/>
    </source>
</evidence>
<dbReference type="AlphaFoldDB" id="A0A0F6RCR9"/>
<dbReference type="RefSeq" id="WP_046561703.1">
    <property type="nucleotide sequence ID" value="NZ_CP010975.1"/>
</dbReference>
<gene>
    <name evidence="3" type="ORF">TQ33_1717</name>
</gene>
<dbReference type="PATRIC" id="fig|914150.5.peg.1739"/>